<dbReference type="AlphaFoldDB" id="A0A9P5QC30"/>
<evidence type="ECO:0000313" key="3">
    <source>
        <dbReference type="Proteomes" id="UP000772434"/>
    </source>
</evidence>
<feature type="compositionally biased region" description="Basic residues" evidence="1">
    <location>
        <begin position="115"/>
        <end position="124"/>
    </location>
</feature>
<keyword evidence="3" id="KW-1185">Reference proteome</keyword>
<gene>
    <name evidence="2" type="ORF">BDP27DRAFT_1413545</name>
</gene>
<protein>
    <submittedName>
        <fullName evidence="2">Uncharacterized protein</fullName>
    </submittedName>
</protein>
<sequence>MGRWTQYDEDDYRLPYGFKRIGYDADTGKYTFQDRSGNTWNGAPHQQYGVMHYSGSAAAATIPPMIPSRPASADSLEEPWISVTEEMATPEHDSNPIDPLAFSQEPNRVVRRAKSIAARIRRRPSVPTATDDSPEGGDVESKTTTTRNVGVVRSASMEDKTPASTSTSAPRLSKTISHSYSKSESQREGSGLNRHASTSQEKPISRHKSSSHAPQLAISRTTADTSTPRPHSPESPHSQRSPPPVPPKDATDIRRRVTSPPSAYHRRSTSQVKLSLGIHHRLLPTPLPTNPLQPNPFPTWVVPA</sequence>
<evidence type="ECO:0000313" key="2">
    <source>
        <dbReference type="EMBL" id="KAF9077860.1"/>
    </source>
</evidence>
<name>A0A9P5QC30_9AGAR</name>
<accession>A0A9P5QC30</accession>
<proteinExistence type="predicted"/>
<dbReference type="EMBL" id="JADNRY010000003">
    <property type="protein sequence ID" value="KAF9077860.1"/>
    <property type="molecule type" value="Genomic_DNA"/>
</dbReference>
<evidence type="ECO:0000256" key="1">
    <source>
        <dbReference type="SAM" id="MobiDB-lite"/>
    </source>
</evidence>
<feature type="compositionally biased region" description="Polar residues" evidence="1">
    <location>
        <begin position="218"/>
        <end position="229"/>
    </location>
</feature>
<dbReference type="Proteomes" id="UP000772434">
    <property type="component" value="Unassembled WGS sequence"/>
</dbReference>
<feature type="compositionally biased region" description="Polar residues" evidence="1">
    <location>
        <begin position="162"/>
        <end position="183"/>
    </location>
</feature>
<organism evidence="2 3">
    <name type="scientific">Rhodocollybia butyracea</name>
    <dbReference type="NCBI Taxonomy" id="206335"/>
    <lineage>
        <taxon>Eukaryota</taxon>
        <taxon>Fungi</taxon>
        <taxon>Dikarya</taxon>
        <taxon>Basidiomycota</taxon>
        <taxon>Agaricomycotina</taxon>
        <taxon>Agaricomycetes</taxon>
        <taxon>Agaricomycetidae</taxon>
        <taxon>Agaricales</taxon>
        <taxon>Marasmiineae</taxon>
        <taxon>Omphalotaceae</taxon>
        <taxon>Rhodocollybia</taxon>
    </lineage>
</organism>
<dbReference type="OrthoDB" id="2107166at2759"/>
<feature type="region of interest" description="Disordered" evidence="1">
    <location>
        <begin position="115"/>
        <end position="271"/>
    </location>
</feature>
<comment type="caution">
    <text evidence="2">The sequence shown here is derived from an EMBL/GenBank/DDBJ whole genome shotgun (WGS) entry which is preliminary data.</text>
</comment>
<reference evidence="2" key="1">
    <citation type="submission" date="2020-11" db="EMBL/GenBank/DDBJ databases">
        <authorList>
            <consortium name="DOE Joint Genome Institute"/>
            <person name="Ahrendt S."/>
            <person name="Riley R."/>
            <person name="Andreopoulos W."/>
            <person name="Labutti K."/>
            <person name="Pangilinan J."/>
            <person name="Ruiz-Duenas F.J."/>
            <person name="Barrasa J.M."/>
            <person name="Sanchez-Garcia M."/>
            <person name="Camarero S."/>
            <person name="Miyauchi S."/>
            <person name="Serrano A."/>
            <person name="Linde D."/>
            <person name="Babiker R."/>
            <person name="Drula E."/>
            <person name="Ayuso-Fernandez I."/>
            <person name="Pacheco R."/>
            <person name="Padilla G."/>
            <person name="Ferreira P."/>
            <person name="Barriuso J."/>
            <person name="Kellner H."/>
            <person name="Castanera R."/>
            <person name="Alfaro M."/>
            <person name="Ramirez L."/>
            <person name="Pisabarro A.G."/>
            <person name="Kuo A."/>
            <person name="Tritt A."/>
            <person name="Lipzen A."/>
            <person name="He G."/>
            <person name="Yan M."/>
            <person name="Ng V."/>
            <person name="Cullen D."/>
            <person name="Martin F."/>
            <person name="Rosso M.-N."/>
            <person name="Henrissat B."/>
            <person name="Hibbett D."/>
            <person name="Martinez A.T."/>
            <person name="Grigoriev I.V."/>
        </authorList>
    </citation>
    <scope>NUCLEOTIDE SEQUENCE</scope>
    <source>
        <strain evidence="2">AH 40177</strain>
    </source>
</reference>